<feature type="transmembrane region" description="Helical" evidence="8">
    <location>
        <begin position="204"/>
        <end position="226"/>
    </location>
</feature>
<proteinExistence type="predicted"/>
<dbReference type="GO" id="GO:0008324">
    <property type="term" value="F:monoatomic cation transmembrane transporter activity"/>
    <property type="evidence" value="ECO:0007669"/>
    <property type="project" value="TreeGrafter"/>
</dbReference>
<feature type="domain" description="Sodium/calcium exchanger membrane region" evidence="9">
    <location>
        <begin position="478"/>
        <end position="628"/>
    </location>
</feature>
<dbReference type="OrthoDB" id="407410at2759"/>
<keyword evidence="2" id="KW-0813">Transport</keyword>
<feature type="domain" description="Sodium/calcium exchanger membrane region" evidence="9">
    <location>
        <begin position="160"/>
        <end position="280"/>
    </location>
</feature>
<evidence type="ECO:0000256" key="2">
    <source>
        <dbReference type="ARBA" id="ARBA00022448"/>
    </source>
</evidence>
<feature type="transmembrane region" description="Helical" evidence="8">
    <location>
        <begin position="262"/>
        <end position="286"/>
    </location>
</feature>
<keyword evidence="6 8" id="KW-1133">Transmembrane helix</keyword>
<dbReference type="AlphaFoldDB" id="A0A310STC1"/>
<feature type="transmembrane region" description="Helical" evidence="8">
    <location>
        <begin position="446"/>
        <end position="467"/>
    </location>
</feature>
<evidence type="ECO:0000256" key="6">
    <source>
        <dbReference type="ARBA" id="ARBA00022989"/>
    </source>
</evidence>
<evidence type="ECO:0000313" key="11">
    <source>
        <dbReference type="Proteomes" id="UP000250275"/>
    </source>
</evidence>
<keyword evidence="4" id="KW-0406">Ion transport</keyword>
<dbReference type="GO" id="GO:0015297">
    <property type="term" value="F:antiporter activity"/>
    <property type="evidence" value="ECO:0007669"/>
    <property type="project" value="UniProtKB-KW"/>
</dbReference>
<evidence type="ECO:0000313" key="10">
    <source>
        <dbReference type="EMBL" id="OAD59743.1"/>
    </source>
</evidence>
<protein>
    <submittedName>
        <fullName evidence="10">Sodium/potassium/calcium exchanger 6</fullName>
    </submittedName>
</protein>
<evidence type="ECO:0000256" key="3">
    <source>
        <dbReference type="ARBA" id="ARBA00022449"/>
    </source>
</evidence>
<feature type="transmembrane region" description="Helical" evidence="8">
    <location>
        <begin position="114"/>
        <end position="132"/>
    </location>
</feature>
<feature type="transmembrane region" description="Helical" evidence="8">
    <location>
        <begin position="473"/>
        <end position="493"/>
    </location>
</feature>
<keyword evidence="4" id="KW-0109">Calcium transport</keyword>
<dbReference type="InterPro" id="IPR051359">
    <property type="entry name" value="CaCA_antiporter"/>
</dbReference>
<gene>
    <name evidence="10" type="ORF">WN48_08617</name>
</gene>
<feature type="transmembrane region" description="Helical" evidence="8">
    <location>
        <begin position="74"/>
        <end position="94"/>
    </location>
</feature>
<keyword evidence="5 8" id="KW-0812">Transmembrane</keyword>
<feature type="transmembrane region" description="Helical" evidence="8">
    <location>
        <begin position="611"/>
        <end position="629"/>
    </location>
</feature>
<dbReference type="GO" id="GO:0016020">
    <property type="term" value="C:membrane"/>
    <property type="evidence" value="ECO:0007669"/>
    <property type="project" value="UniProtKB-SubCell"/>
</dbReference>
<dbReference type="EMBL" id="KQ760624">
    <property type="protein sequence ID" value="OAD59743.1"/>
    <property type="molecule type" value="Genomic_DNA"/>
</dbReference>
<feature type="transmembrane region" description="Helical" evidence="8">
    <location>
        <begin position="238"/>
        <end position="256"/>
    </location>
</feature>
<dbReference type="PANTHER" id="PTHR12266:SF0">
    <property type="entry name" value="MITOCHONDRIAL SODIUM_CALCIUM EXCHANGER PROTEIN"/>
    <property type="match status" value="1"/>
</dbReference>
<keyword evidence="4" id="KW-0106">Calcium</keyword>
<evidence type="ECO:0000256" key="8">
    <source>
        <dbReference type="SAM" id="Phobius"/>
    </source>
</evidence>
<keyword evidence="3" id="KW-0050">Antiport</keyword>
<comment type="subcellular location">
    <subcellularLocation>
        <location evidence="1">Membrane</location>
        <topology evidence="1">Multi-pass membrane protein</topology>
    </subcellularLocation>
</comment>
<reference evidence="10 11" key="1">
    <citation type="submission" date="2015-07" db="EMBL/GenBank/DDBJ databases">
        <title>The genome of Eufriesea mexicana.</title>
        <authorList>
            <person name="Pan H."/>
            <person name="Kapheim K."/>
        </authorList>
    </citation>
    <scope>NUCLEOTIDE SEQUENCE [LARGE SCALE GENOMIC DNA]</scope>
    <source>
        <strain evidence="10">0111107269</strain>
        <tissue evidence="10">Whole body</tissue>
    </source>
</reference>
<evidence type="ECO:0000259" key="9">
    <source>
        <dbReference type="Pfam" id="PF01699"/>
    </source>
</evidence>
<evidence type="ECO:0000256" key="7">
    <source>
        <dbReference type="ARBA" id="ARBA00023136"/>
    </source>
</evidence>
<dbReference type="PANTHER" id="PTHR12266">
    <property type="entry name" value="NA+/CA2+ K+ INDEPENDENT EXCHANGER"/>
    <property type="match status" value="1"/>
</dbReference>
<accession>A0A310STC1</accession>
<dbReference type="InterPro" id="IPR004837">
    <property type="entry name" value="NaCa_Exmemb"/>
</dbReference>
<dbReference type="Proteomes" id="UP000250275">
    <property type="component" value="Unassembled WGS sequence"/>
</dbReference>
<evidence type="ECO:0000256" key="4">
    <source>
        <dbReference type="ARBA" id="ARBA00022568"/>
    </source>
</evidence>
<sequence length="645" mass="71942">MENDARGVPGHLVRTVDKLPGATYAEDADDCSYIWHIPSGDRCKWVKETKDCITDSVIQYTELLFCSFASENTFLFGIGLLMMIIWLLYLFLILGTTSDNFTELEYGYKQLQSVTLWLAYIGVAMIIPNIRCNGPKAMAHSQVRRVEKSSNMGSQWLSNFCPSLAVIADVLRLSDNIAGVTILAFGNGAPDIFTSLVSGSDEGIIMFTELIGAGVFVTAIIAGSVAVIKPFRVQLKPLMRDAGFYIVTVCWISYVVRDYTVHLWEAISFVLYYLLFISVVVIMQIYENREERLKSRIPGVPDPDILRTYLANKDVATVPNIPVRTRASGLRTKLVELEKQEHNKMAPGEAVEENGDRPKGLFKEFLYDINPVGKEDWIDANRIFKFILIIRAPAMIFLQLFIPLVNTTAVKRGWSKLLNCFQLCVTPTVALFLLNVWKAHFGPVSVVPIFLLVGSVIGVIVFLMTHVDRVPKFHNVFAFLGFLAAMLMVYLIAGEVMAVLQCVGYAFSISDAMLGITFLAWGNSVGDLISNVAIARRGFPRMGYAACFGGPMFNTLLGLGLTYGKEASKLPQKRTVMRMSDMAPGCLAFLLCSLISTIIYLNITGSIARKSYAYLLYSIYFTFILIQFLSEFKLIHPLGTDHRPD</sequence>
<keyword evidence="7 8" id="KW-0472">Membrane</keyword>
<dbReference type="GO" id="GO:0006816">
    <property type="term" value="P:calcium ion transport"/>
    <property type="evidence" value="ECO:0007669"/>
    <property type="project" value="UniProtKB-KW"/>
</dbReference>
<feature type="transmembrane region" description="Helical" evidence="8">
    <location>
        <begin position="585"/>
        <end position="605"/>
    </location>
</feature>
<feature type="transmembrane region" description="Helical" evidence="8">
    <location>
        <begin position="542"/>
        <end position="564"/>
    </location>
</feature>
<feature type="transmembrane region" description="Helical" evidence="8">
    <location>
        <begin position="383"/>
        <end position="402"/>
    </location>
</feature>
<evidence type="ECO:0000256" key="5">
    <source>
        <dbReference type="ARBA" id="ARBA00022692"/>
    </source>
</evidence>
<evidence type="ECO:0000256" key="1">
    <source>
        <dbReference type="ARBA" id="ARBA00004141"/>
    </source>
</evidence>
<dbReference type="Pfam" id="PF01699">
    <property type="entry name" value="Na_Ca_ex"/>
    <property type="match status" value="2"/>
</dbReference>
<dbReference type="Gene3D" id="1.20.1420.30">
    <property type="entry name" value="NCX, central ion-binding region"/>
    <property type="match status" value="2"/>
</dbReference>
<keyword evidence="11" id="KW-1185">Reference proteome</keyword>
<organism evidence="10 11">
    <name type="scientific">Eufriesea mexicana</name>
    <dbReference type="NCBI Taxonomy" id="516756"/>
    <lineage>
        <taxon>Eukaryota</taxon>
        <taxon>Metazoa</taxon>
        <taxon>Ecdysozoa</taxon>
        <taxon>Arthropoda</taxon>
        <taxon>Hexapoda</taxon>
        <taxon>Insecta</taxon>
        <taxon>Pterygota</taxon>
        <taxon>Neoptera</taxon>
        <taxon>Endopterygota</taxon>
        <taxon>Hymenoptera</taxon>
        <taxon>Apocrita</taxon>
        <taxon>Aculeata</taxon>
        <taxon>Apoidea</taxon>
        <taxon>Anthophila</taxon>
        <taxon>Apidae</taxon>
        <taxon>Eufriesea</taxon>
    </lineage>
</organism>
<dbReference type="InterPro" id="IPR044880">
    <property type="entry name" value="NCX_ion-bd_dom_sf"/>
</dbReference>
<name>A0A310STC1_9HYME</name>